<dbReference type="Proteomes" id="UP001346149">
    <property type="component" value="Unassembled WGS sequence"/>
</dbReference>
<dbReference type="InterPro" id="IPR047197">
    <property type="entry name" value="THYN1-like_EVE"/>
</dbReference>
<dbReference type="Pfam" id="PF01878">
    <property type="entry name" value="EVE"/>
    <property type="match status" value="1"/>
</dbReference>
<dbReference type="GO" id="GO:0009570">
    <property type="term" value="C:chloroplast stroma"/>
    <property type="evidence" value="ECO:0007669"/>
    <property type="project" value="UniProtKB-SubCell"/>
</dbReference>
<dbReference type="InterPro" id="IPR036398">
    <property type="entry name" value="CA_dom_sf"/>
</dbReference>
<dbReference type="CDD" id="cd21133">
    <property type="entry name" value="EVE"/>
    <property type="match status" value="1"/>
</dbReference>
<dbReference type="Gene3D" id="3.10.200.10">
    <property type="entry name" value="Alpha carbonic anhydrase"/>
    <property type="match status" value="1"/>
</dbReference>
<feature type="domain" description="Alpha-carbonic anhydrase" evidence="5">
    <location>
        <begin position="206"/>
        <end position="443"/>
    </location>
</feature>
<dbReference type="Gene3D" id="3.10.590.10">
    <property type="entry name" value="ph1033 like domains"/>
    <property type="match status" value="1"/>
</dbReference>
<evidence type="ECO:0000256" key="1">
    <source>
        <dbReference type="ARBA" id="ARBA00002904"/>
    </source>
</evidence>
<keyword evidence="7" id="KW-1185">Reference proteome</keyword>
<comment type="function">
    <text evidence="1">Reversible hydration of carbon dioxide.</text>
</comment>
<proteinExistence type="inferred from homology"/>
<evidence type="ECO:0000256" key="4">
    <source>
        <dbReference type="ARBA" id="ARBA00048348"/>
    </source>
</evidence>
<dbReference type="AlphaFoldDB" id="A0AAN7LT37"/>
<dbReference type="SUPFAM" id="SSF88697">
    <property type="entry name" value="PUA domain-like"/>
    <property type="match status" value="1"/>
</dbReference>
<evidence type="ECO:0000259" key="5">
    <source>
        <dbReference type="PROSITE" id="PS51144"/>
    </source>
</evidence>
<dbReference type="SMART" id="SM01057">
    <property type="entry name" value="Carb_anhydrase"/>
    <property type="match status" value="1"/>
</dbReference>
<dbReference type="PROSITE" id="PS51144">
    <property type="entry name" value="ALPHA_CA_2"/>
    <property type="match status" value="1"/>
</dbReference>
<evidence type="ECO:0000313" key="6">
    <source>
        <dbReference type="EMBL" id="KAK4792056.1"/>
    </source>
</evidence>
<dbReference type="GO" id="GO:0006730">
    <property type="term" value="P:one-carbon metabolic process"/>
    <property type="evidence" value="ECO:0007669"/>
    <property type="project" value="TreeGrafter"/>
</dbReference>
<comment type="subcellular location">
    <subcellularLocation>
        <location evidence="2">Plastid</location>
        <location evidence="2">Chloroplast stroma</location>
    </subcellularLocation>
</comment>
<protein>
    <recommendedName>
        <fullName evidence="5">Alpha-carbonic anhydrase domain-containing protein</fullName>
    </recommendedName>
</protein>
<dbReference type="InterPro" id="IPR001148">
    <property type="entry name" value="CA_dom"/>
</dbReference>
<dbReference type="PANTHER" id="PTHR18952:SF236">
    <property type="entry name" value="ALPHA CARBONIC ANHYDRASE 1, CHLOROPLASTIC"/>
    <property type="match status" value="1"/>
</dbReference>
<accession>A0AAN7LT37</accession>
<organism evidence="6 7">
    <name type="scientific">Trapa natans</name>
    <name type="common">Water chestnut</name>
    <dbReference type="NCBI Taxonomy" id="22666"/>
    <lineage>
        <taxon>Eukaryota</taxon>
        <taxon>Viridiplantae</taxon>
        <taxon>Streptophyta</taxon>
        <taxon>Embryophyta</taxon>
        <taxon>Tracheophyta</taxon>
        <taxon>Spermatophyta</taxon>
        <taxon>Magnoliopsida</taxon>
        <taxon>eudicotyledons</taxon>
        <taxon>Gunneridae</taxon>
        <taxon>Pentapetalae</taxon>
        <taxon>rosids</taxon>
        <taxon>malvids</taxon>
        <taxon>Myrtales</taxon>
        <taxon>Lythraceae</taxon>
        <taxon>Trapa</taxon>
    </lineage>
</organism>
<dbReference type="InterPro" id="IPR041891">
    <property type="entry name" value="Alpha_CA_prokaryot-like"/>
</dbReference>
<sequence length="449" mass="49871">MGEEAKGRRFWLLKTEPGEWSWEDQAANGGLTKWDGVKNRQAQNNLKAMSLDDLCLFYHSGQKSRRIVGVVAVIREWYDDGGGGAVDVRAVGEMRRPVDLSELKRDEALKKGGFQLLRQPRLSVVPVDAKAWKRICDMGGGYEGDGRERLIKGEGGFLPVLKENLQVTVWSSSMAMASPPPGLFSAISYVLLLLTAASATSPDIHEVFSYSGAKGPDNWGHISPEFSACSSGTHQSPVNIVTNQTVVNMGLSPLIRGYRPANATLVNNGFNVGIFFNQDAGFVGIEGKNYSLKQMHWHTPSEHQINGIQYPAELQLFHQAEDGGIAVIAVLYNYDKPDRFIGTIEGQLGEQGKETCGEDQESHIALGVMDPKNIKRHTRRYYRYLGSTTTPPCTEQVIWNIHGKVRKISKEQVEALRAPLFNDCKNNFRPLQSLNGRKIELYDEHNDAP</sequence>
<comment type="similarity">
    <text evidence="3">Belongs to the alpha-class carbonic anhydrase family.</text>
</comment>
<name>A0AAN7LT37_TRANT</name>
<gene>
    <name evidence="6" type="ORF">SAY86_022491</name>
</gene>
<dbReference type="PANTHER" id="PTHR18952">
    <property type="entry name" value="CARBONIC ANHYDRASE"/>
    <property type="match status" value="1"/>
</dbReference>
<dbReference type="CDD" id="cd03124">
    <property type="entry name" value="alpha_CA_prokaryotic_like"/>
    <property type="match status" value="1"/>
</dbReference>
<dbReference type="InterPro" id="IPR023561">
    <property type="entry name" value="Carbonic_anhydrase_a-class"/>
</dbReference>
<comment type="catalytic activity">
    <reaction evidence="4">
        <text>hydrogencarbonate + H(+) = CO2 + H2O</text>
        <dbReference type="Rhea" id="RHEA:10748"/>
        <dbReference type="ChEBI" id="CHEBI:15377"/>
        <dbReference type="ChEBI" id="CHEBI:15378"/>
        <dbReference type="ChEBI" id="CHEBI:16526"/>
        <dbReference type="ChEBI" id="CHEBI:17544"/>
        <dbReference type="EC" id="4.2.1.1"/>
    </reaction>
</comment>
<reference evidence="6 7" key="1">
    <citation type="journal article" date="2023" name="Hortic Res">
        <title>Pangenome of water caltrop reveals structural variations and asymmetric subgenome divergence after allopolyploidization.</title>
        <authorList>
            <person name="Zhang X."/>
            <person name="Chen Y."/>
            <person name="Wang L."/>
            <person name="Yuan Y."/>
            <person name="Fang M."/>
            <person name="Shi L."/>
            <person name="Lu R."/>
            <person name="Comes H.P."/>
            <person name="Ma Y."/>
            <person name="Chen Y."/>
            <person name="Huang G."/>
            <person name="Zhou Y."/>
            <person name="Zheng Z."/>
            <person name="Qiu Y."/>
        </authorList>
    </citation>
    <scope>NUCLEOTIDE SEQUENCE [LARGE SCALE GENOMIC DNA]</scope>
    <source>
        <strain evidence="6">F231</strain>
    </source>
</reference>
<evidence type="ECO:0000256" key="3">
    <source>
        <dbReference type="ARBA" id="ARBA00006365"/>
    </source>
</evidence>
<dbReference type="InterPro" id="IPR015947">
    <property type="entry name" value="PUA-like_sf"/>
</dbReference>
<dbReference type="Pfam" id="PF00194">
    <property type="entry name" value="Carb_anhydrase"/>
    <property type="match status" value="1"/>
</dbReference>
<dbReference type="InterPro" id="IPR002740">
    <property type="entry name" value="EVE_domain"/>
</dbReference>
<dbReference type="GO" id="GO:0004089">
    <property type="term" value="F:carbonate dehydratase activity"/>
    <property type="evidence" value="ECO:0007669"/>
    <property type="project" value="UniProtKB-EC"/>
</dbReference>
<evidence type="ECO:0000256" key="2">
    <source>
        <dbReference type="ARBA" id="ARBA00004470"/>
    </source>
</evidence>
<dbReference type="SUPFAM" id="SSF51069">
    <property type="entry name" value="Carbonic anhydrase"/>
    <property type="match status" value="1"/>
</dbReference>
<evidence type="ECO:0000313" key="7">
    <source>
        <dbReference type="Proteomes" id="UP001346149"/>
    </source>
</evidence>
<dbReference type="GO" id="GO:0008270">
    <property type="term" value="F:zinc ion binding"/>
    <property type="evidence" value="ECO:0007669"/>
    <property type="project" value="InterPro"/>
</dbReference>
<dbReference type="EMBL" id="JAXQNO010000008">
    <property type="protein sequence ID" value="KAK4792056.1"/>
    <property type="molecule type" value="Genomic_DNA"/>
</dbReference>
<comment type="caution">
    <text evidence="6">The sequence shown here is derived from an EMBL/GenBank/DDBJ whole genome shotgun (WGS) entry which is preliminary data.</text>
</comment>